<dbReference type="InterPro" id="IPR016155">
    <property type="entry name" value="Mopterin_synth/thiamin_S_b"/>
</dbReference>
<dbReference type="Pfam" id="PF02597">
    <property type="entry name" value="ThiS"/>
    <property type="match status" value="1"/>
</dbReference>
<dbReference type="InterPro" id="IPR003749">
    <property type="entry name" value="ThiS/MoaD-like"/>
</dbReference>
<reference evidence="1" key="1">
    <citation type="submission" date="2020-09" db="EMBL/GenBank/DDBJ databases">
        <title>A novel bacterium of genus Mangrovicoccus, isolated from South China Sea.</title>
        <authorList>
            <person name="Huang H."/>
            <person name="Mo K."/>
            <person name="Hu Y."/>
        </authorList>
    </citation>
    <scope>NUCLEOTIDE SEQUENCE</scope>
    <source>
        <strain evidence="1">HB182678</strain>
    </source>
</reference>
<dbReference type="EMBL" id="JACVXA010000049">
    <property type="protein sequence ID" value="MBE3639539.1"/>
    <property type="molecule type" value="Genomic_DNA"/>
</dbReference>
<name>A0A8J7CW49_9RHOB</name>
<evidence type="ECO:0000313" key="2">
    <source>
        <dbReference type="Proteomes" id="UP000609121"/>
    </source>
</evidence>
<dbReference type="CDD" id="cd00565">
    <property type="entry name" value="Ubl_ThiS"/>
    <property type="match status" value="1"/>
</dbReference>
<dbReference type="InterPro" id="IPR012675">
    <property type="entry name" value="Beta-grasp_dom_sf"/>
</dbReference>
<dbReference type="NCBIfam" id="TIGR01683">
    <property type="entry name" value="thiS"/>
    <property type="match status" value="1"/>
</dbReference>
<dbReference type="SUPFAM" id="SSF54285">
    <property type="entry name" value="MoaD/ThiS"/>
    <property type="match status" value="1"/>
</dbReference>
<dbReference type="InterPro" id="IPR010035">
    <property type="entry name" value="Thi_S"/>
</dbReference>
<proteinExistence type="predicted"/>
<comment type="caution">
    <text evidence="1">The sequence shown here is derived from an EMBL/GenBank/DDBJ whole genome shotgun (WGS) entry which is preliminary data.</text>
</comment>
<organism evidence="1 2">
    <name type="scientific">Mangrovicoccus algicola</name>
    <dbReference type="NCBI Taxonomy" id="2771008"/>
    <lineage>
        <taxon>Bacteria</taxon>
        <taxon>Pseudomonadati</taxon>
        <taxon>Pseudomonadota</taxon>
        <taxon>Alphaproteobacteria</taxon>
        <taxon>Rhodobacterales</taxon>
        <taxon>Paracoccaceae</taxon>
        <taxon>Mangrovicoccus</taxon>
    </lineage>
</organism>
<dbReference type="AlphaFoldDB" id="A0A8J7CW49"/>
<accession>A0A8J7CW49</accession>
<dbReference type="Proteomes" id="UP000609121">
    <property type="component" value="Unassembled WGS sequence"/>
</dbReference>
<keyword evidence="2" id="KW-1185">Reference proteome</keyword>
<dbReference type="Gene3D" id="3.10.20.30">
    <property type="match status" value="1"/>
</dbReference>
<evidence type="ECO:0000313" key="1">
    <source>
        <dbReference type="EMBL" id="MBE3639539.1"/>
    </source>
</evidence>
<sequence length="65" mass="6760">MQIELNGERIETGAASLDALVEERGHDAGSVATALDGAFVPRPLRAAAMLRDGARVEILSPMQGG</sequence>
<protein>
    <submittedName>
        <fullName evidence="1">Sulfur carrier protein ThiS</fullName>
    </submittedName>
</protein>
<gene>
    <name evidence="1" type="primary">thiS</name>
    <name evidence="1" type="ORF">ICN82_15155</name>
</gene>
<dbReference type="RefSeq" id="WP_193184306.1">
    <property type="nucleotide sequence ID" value="NZ_JACVXA010000049.1"/>
</dbReference>